<evidence type="ECO:0000313" key="1">
    <source>
        <dbReference type="EMBL" id="OCF27310.1"/>
    </source>
</evidence>
<reference evidence="1" key="1">
    <citation type="submission" date="2013-07" db="EMBL/GenBank/DDBJ databases">
        <title>The Genome Sequence of Cryptococcus bestiolae CBS10118.</title>
        <authorList>
            <consortium name="The Broad Institute Genome Sequencing Platform"/>
            <person name="Cuomo C."/>
            <person name="Litvintseva A."/>
            <person name="Chen Y."/>
            <person name="Heitman J."/>
            <person name="Sun S."/>
            <person name="Springer D."/>
            <person name="Dromer F."/>
            <person name="Young S.K."/>
            <person name="Zeng Q."/>
            <person name="Gargeya S."/>
            <person name="Fitzgerald M."/>
            <person name="Abouelleil A."/>
            <person name="Alvarado L."/>
            <person name="Berlin A.M."/>
            <person name="Chapman S.B."/>
            <person name="Dewar J."/>
            <person name="Goldberg J."/>
            <person name="Griggs A."/>
            <person name="Gujja S."/>
            <person name="Hansen M."/>
            <person name="Howarth C."/>
            <person name="Imamovic A."/>
            <person name="Larimer J."/>
            <person name="McCowan C."/>
            <person name="Murphy C."/>
            <person name="Pearson M."/>
            <person name="Priest M."/>
            <person name="Roberts A."/>
            <person name="Saif S."/>
            <person name="Shea T."/>
            <person name="Sykes S."/>
            <person name="Wortman J."/>
            <person name="Nusbaum C."/>
            <person name="Birren B."/>
        </authorList>
    </citation>
    <scope>NUCLEOTIDE SEQUENCE [LARGE SCALE GENOMIC DNA]</scope>
    <source>
        <strain evidence="1">CBS 10118</strain>
    </source>
</reference>
<reference evidence="2" key="4">
    <citation type="submission" date="2024-02" db="EMBL/GenBank/DDBJ databases">
        <title>Comparative genomics of Cryptococcus and Kwoniella reveals pathogenesis evolution and contrasting modes of karyotype evolution via chromosome fusion or intercentromeric recombination.</title>
        <authorList>
            <person name="Coelho M.A."/>
            <person name="David-Palma M."/>
            <person name="Shea T."/>
            <person name="Bowers K."/>
            <person name="McGinley-Smith S."/>
            <person name="Mohammad A.W."/>
            <person name="Gnirke A."/>
            <person name="Yurkov A.M."/>
            <person name="Nowrousian M."/>
            <person name="Sun S."/>
            <person name="Cuomo C.A."/>
            <person name="Heitman J."/>
        </authorList>
    </citation>
    <scope>NUCLEOTIDE SEQUENCE</scope>
    <source>
        <strain evidence="2">CBS 10118</strain>
    </source>
</reference>
<gene>
    <name evidence="1" type="ORF">I302_02151</name>
    <name evidence="2" type="ORF">I302_103451</name>
</gene>
<dbReference type="EMBL" id="CP144542">
    <property type="protein sequence ID" value="WVW81457.1"/>
    <property type="molecule type" value="Genomic_DNA"/>
</dbReference>
<accession>A0A1B9G8J7</accession>
<sequence length="295" mass="33200">MQPIDYDFYGPGSREQVYLVLTNVSHREGIVGVTQGQGTLTMKPSTLQTAMASKKDTVIVPLCNFQGYMEHVDLSRGGSDQDQEEVSHRYPVRGTISAYHTGHLSDDHVTSRLRGKTLLNKVKTLGLAFRDADELSNWFTRSLDPKHLTTDPLGDHRTGTFRFPVKQGLPLRSGVPSEGRNSIPGEPVDTTLCASLLHEKTFLISNKNDRETIPGLLEVFDGRTGLKGQSRVGFMVKRSEKVSDDQQMIKDAQDFYAQSPPGRNEKKIRRILELDQKLDQQLEQELDQEFDQELD</sequence>
<dbReference type="KEGG" id="kbi:30206550"/>
<evidence type="ECO:0000313" key="3">
    <source>
        <dbReference type="Proteomes" id="UP000092730"/>
    </source>
</evidence>
<dbReference type="VEuPathDB" id="FungiDB:I302_02151"/>
<dbReference type="Proteomes" id="UP000092730">
    <property type="component" value="Chromosome 2"/>
</dbReference>
<dbReference type="GeneID" id="30206550"/>
<reference evidence="1" key="3">
    <citation type="submission" date="2014-01" db="EMBL/GenBank/DDBJ databases">
        <title>Evolution of pathogenesis and genome organization in the Tremellales.</title>
        <authorList>
            <person name="Cuomo C."/>
            <person name="Litvintseva A."/>
            <person name="Heitman J."/>
            <person name="Chen Y."/>
            <person name="Sun S."/>
            <person name="Springer D."/>
            <person name="Dromer F."/>
            <person name="Young S."/>
            <person name="Zeng Q."/>
            <person name="Chapman S."/>
            <person name="Gujja S."/>
            <person name="Saif S."/>
            <person name="Birren B."/>
        </authorList>
    </citation>
    <scope>NUCLEOTIDE SEQUENCE</scope>
    <source>
        <strain evidence="1">CBS 10118</strain>
    </source>
</reference>
<protein>
    <submittedName>
        <fullName evidence="1">Uncharacterized protein</fullName>
    </submittedName>
</protein>
<reference evidence="2" key="2">
    <citation type="submission" date="2013-07" db="EMBL/GenBank/DDBJ databases">
        <authorList>
            <consortium name="The Broad Institute Genome Sequencing Platform"/>
            <person name="Cuomo C."/>
            <person name="Litvintseva A."/>
            <person name="Chen Y."/>
            <person name="Heitman J."/>
            <person name="Sun S."/>
            <person name="Springer D."/>
            <person name="Dromer F."/>
            <person name="Young S.K."/>
            <person name="Zeng Q."/>
            <person name="Gargeya S."/>
            <person name="Fitzgerald M."/>
            <person name="Abouelleil A."/>
            <person name="Alvarado L."/>
            <person name="Berlin A.M."/>
            <person name="Chapman S.B."/>
            <person name="Dewar J."/>
            <person name="Goldberg J."/>
            <person name="Griggs A."/>
            <person name="Gujja S."/>
            <person name="Hansen M."/>
            <person name="Howarth C."/>
            <person name="Imamovic A."/>
            <person name="Larimer J."/>
            <person name="McCowan C."/>
            <person name="Murphy C."/>
            <person name="Pearson M."/>
            <person name="Priest M."/>
            <person name="Roberts A."/>
            <person name="Saif S."/>
            <person name="Shea T."/>
            <person name="Sykes S."/>
            <person name="Wortman J."/>
            <person name="Nusbaum C."/>
            <person name="Birren B."/>
        </authorList>
    </citation>
    <scope>NUCLEOTIDE SEQUENCE</scope>
    <source>
        <strain evidence="2">CBS 10118</strain>
    </source>
</reference>
<proteinExistence type="predicted"/>
<organism evidence="1">
    <name type="scientific">Kwoniella bestiolae CBS 10118</name>
    <dbReference type="NCBI Taxonomy" id="1296100"/>
    <lineage>
        <taxon>Eukaryota</taxon>
        <taxon>Fungi</taxon>
        <taxon>Dikarya</taxon>
        <taxon>Basidiomycota</taxon>
        <taxon>Agaricomycotina</taxon>
        <taxon>Tremellomycetes</taxon>
        <taxon>Tremellales</taxon>
        <taxon>Cryptococcaceae</taxon>
        <taxon>Kwoniella</taxon>
    </lineage>
</organism>
<name>A0A1B9G8J7_9TREE</name>
<dbReference type="RefSeq" id="XP_019048380.1">
    <property type="nucleotide sequence ID" value="XM_019188818.1"/>
</dbReference>
<evidence type="ECO:0000313" key="2">
    <source>
        <dbReference type="EMBL" id="WVW81457.1"/>
    </source>
</evidence>
<dbReference type="AlphaFoldDB" id="A0A1B9G8J7"/>
<dbReference type="EMBL" id="KI894019">
    <property type="protein sequence ID" value="OCF27310.1"/>
    <property type="molecule type" value="Genomic_DNA"/>
</dbReference>
<keyword evidence="3" id="KW-1185">Reference proteome</keyword>